<organism evidence="2 3">
    <name type="scientific">Arachis hypogaea</name>
    <name type="common">Peanut</name>
    <dbReference type="NCBI Taxonomy" id="3818"/>
    <lineage>
        <taxon>Eukaryota</taxon>
        <taxon>Viridiplantae</taxon>
        <taxon>Streptophyta</taxon>
        <taxon>Embryophyta</taxon>
        <taxon>Tracheophyta</taxon>
        <taxon>Spermatophyta</taxon>
        <taxon>Magnoliopsida</taxon>
        <taxon>eudicotyledons</taxon>
        <taxon>Gunneridae</taxon>
        <taxon>Pentapetalae</taxon>
        <taxon>rosids</taxon>
        <taxon>fabids</taxon>
        <taxon>Fabales</taxon>
        <taxon>Fabaceae</taxon>
        <taxon>Papilionoideae</taxon>
        <taxon>50 kb inversion clade</taxon>
        <taxon>dalbergioids sensu lato</taxon>
        <taxon>Dalbergieae</taxon>
        <taxon>Pterocarpus clade</taxon>
        <taxon>Arachis</taxon>
    </lineage>
</organism>
<protein>
    <submittedName>
        <fullName evidence="2">Uncharacterized protein</fullName>
    </submittedName>
</protein>
<proteinExistence type="predicted"/>
<dbReference type="InterPro" id="IPR026728">
    <property type="entry name" value="BLTP3A/B"/>
</dbReference>
<gene>
    <name evidence="2" type="ORF">Ahy_A06g028286</name>
</gene>
<evidence type="ECO:0000313" key="2">
    <source>
        <dbReference type="EMBL" id="RYR53272.1"/>
    </source>
</evidence>
<dbReference type="Proteomes" id="UP000289738">
    <property type="component" value="Chromosome A06"/>
</dbReference>
<feature type="region of interest" description="Disordered" evidence="1">
    <location>
        <begin position="1"/>
        <end position="34"/>
    </location>
</feature>
<feature type="compositionally biased region" description="Polar residues" evidence="1">
    <location>
        <begin position="19"/>
        <end position="30"/>
    </location>
</feature>
<accession>A0A445CQQ5</accession>
<evidence type="ECO:0000256" key="1">
    <source>
        <dbReference type="SAM" id="MobiDB-lite"/>
    </source>
</evidence>
<dbReference type="EMBL" id="SDMP01000006">
    <property type="protein sequence ID" value="RYR53272.1"/>
    <property type="molecule type" value="Genomic_DNA"/>
</dbReference>
<reference evidence="2 3" key="1">
    <citation type="submission" date="2019-01" db="EMBL/GenBank/DDBJ databases">
        <title>Sequencing of cultivated peanut Arachis hypogaea provides insights into genome evolution and oil improvement.</title>
        <authorList>
            <person name="Chen X."/>
        </authorList>
    </citation>
    <scope>NUCLEOTIDE SEQUENCE [LARGE SCALE GENOMIC DNA]</scope>
    <source>
        <strain evidence="3">cv. Fuhuasheng</strain>
        <tissue evidence="2">Leaves</tissue>
    </source>
</reference>
<dbReference type="AlphaFoldDB" id="A0A445CQQ5"/>
<dbReference type="STRING" id="3818.A0A445CQQ5"/>
<keyword evidence="3" id="KW-1185">Reference proteome</keyword>
<dbReference type="PANTHER" id="PTHR22774">
    <property type="entry name" value="CHOREIN N-TERMINAL DOMAIN-CONTAINING PROTEIN"/>
    <property type="match status" value="1"/>
</dbReference>
<sequence length="217" mass="23678">MDLVLKENSDYKRPPENHASITPSSASSRGSGYGFADKGTPPMASVSIGNLLLYTTNDSWEVVNLKEAREFSRLRALLRFMTGLSVCLNRGDVNLKAQKIVPCALPPFFASQTVIDCQPLMIHLQEEACLGVSSFLADRSIVNSGDILPDSSVNSLFFTLSVSGLDLMVLLDKAQLDISKSNTDNVIQTSFAGARLHIEDFSYIDSPSMKLRILKTG</sequence>
<comment type="caution">
    <text evidence="2">The sequence shown here is derived from an EMBL/GenBank/DDBJ whole genome shotgun (WGS) entry which is preliminary data.</text>
</comment>
<name>A0A445CQQ5_ARAHY</name>
<dbReference type="PANTHER" id="PTHR22774:SF11">
    <property type="entry name" value="CHOREIN N-TERMINAL DOMAIN-CONTAINING PROTEIN"/>
    <property type="match status" value="1"/>
</dbReference>
<feature type="compositionally biased region" description="Basic and acidic residues" evidence="1">
    <location>
        <begin position="1"/>
        <end position="16"/>
    </location>
</feature>
<evidence type="ECO:0000313" key="3">
    <source>
        <dbReference type="Proteomes" id="UP000289738"/>
    </source>
</evidence>